<dbReference type="EMBL" id="JAPFFF010000011">
    <property type="protein sequence ID" value="KAK8878209.1"/>
    <property type="molecule type" value="Genomic_DNA"/>
</dbReference>
<keyword evidence="4 5" id="KW-0143">Chaperone</keyword>
<evidence type="ECO:0000256" key="3">
    <source>
        <dbReference type="ARBA" id="ARBA00022840"/>
    </source>
</evidence>
<keyword evidence="7" id="KW-1185">Reference proteome</keyword>
<dbReference type="SUPFAM" id="SSF52029">
    <property type="entry name" value="GroEL apical domain-like"/>
    <property type="match status" value="1"/>
</dbReference>
<name>A0ABR2JJZ6_9EUKA</name>
<dbReference type="Proteomes" id="UP001470230">
    <property type="component" value="Unassembled WGS sequence"/>
</dbReference>
<accession>A0ABR2JJZ6</accession>
<comment type="caution">
    <text evidence="6">The sequence shown here is derived from an EMBL/GenBank/DDBJ whole genome shotgun (WGS) entry which is preliminary data.</text>
</comment>
<comment type="similarity">
    <text evidence="1 5">Belongs to the TCP-1 chaperonin family.</text>
</comment>
<evidence type="ECO:0000313" key="6">
    <source>
        <dbReference type="EMBL" id="KAK8878209.1"/>
    </source>
</evidence>
<protein>
    <submittedName>
        <fullName evidence="6">T-complex protein 1 subunit zeta</fullName>
    </submittedName>
</protein>
<evidence type="ECO:0000256" key="4">
    <source>
        <dbReference type="ARBA" id="ARBA00023186"/>
    </source>
</evidence>
<dbReference type="InterPro" id="IPR017998">
    <property type="entry name" value="Chaperone_TCP-1"/>
</dbReference>
<evidence type="ECO:0000256" key="2">
    <source>
        <dbReference type="ARBA" id="ARBA00022741"/>
    </source>
</evidence>
<dbReference type="SUPFAM" id="SSF48592">
    <property type="entry name" value="GroEL equatorial domain-like"/>
    <property type="match status" value="1"/>
</dbReference>
<reference evidence="6 7" key="1">
    <citation type="submission" date="2024-04" db="EMBL/GenBank/DDBJ databases">
        <title>Tritrichomonas musculus Genome.</title>
        <authorList>
            <person name="Alves-Ferreira E."/>
            <person name="Grigg M."/>
            <person name="Lorenzi H."/>
            <person name="Galac M."/>
        </authorList>
    </citation>
    <scope>NUCLEOTIDE SEQUENCE [LARGE SCALE GENOMIC DNA]</scope>
    <source>
        <strain evidence="6 7">EAF2021</strain>
    </source>
</reference>
<dbReference type="InterPro" id="IPR027413">
    <property type="entry name" value="GROEL-like_equatorial_sf"/>
</dbReference>
<keyword evidence="2 5" id="KW-0547">Nucleotide-binding</keyword>
<dbReference type="InterPro" id="IPR002423">
    <property type="entry name" value="Cpn60/GroEL/TCP-1"/>
</dbReference>
<dbReference type="Gene3D" id="3.30.260.10">
    <property type="entry name" value="TCP-1-like chaperonin intermediate domain"/>
    <property type="match status" value="1"/>
</dbReference>
<dbReference type="InterPro" id="IPR027410">
    <property type="entry name" value="TCP-1-like_intermed_sf"/>
</dbReference>
<evidence type="ECO:0000256" key="5">
    <source>
        <dbReference type="RuleBase" id="RU004187"/>
    </source>
</evidence>
<evidence type="ECO:0000313" key="7">
    <source>
        <dbReference type="Proteomes" id="UP001470230"/>
    </source>
</evidence>
<sequence length="529" mass="58613">MSNKEENKSQIYRKEQAQKINFQSCHLLNELFKTSIGPFGSIKMLESDKGELKVTKSGGILVKELTIINPTALLLGRAGLSQDKAYHDGVCSIISLISALLEQSEYQLSNGIHPRTIVKGLEKARDFVLKSIDNLAIPLSDSRSDLHDYVSSASLTKSPINVSDIVVDAIHCIRDDDDKPIDMDRVDVMKIQSTKESIRLVKGLVLDQSFRHDLMPKRMEKVHVLVLNVSLELEDSVVRTIMPVSNADERERMMIAERKFVDNKVRSIIDLRNAVEGDFLLINGKGIDGPSLDMLAHANISAVRRVSRKNIQRLVYACGCRVVNCVDDIFPQVLGYAGKVTEEEFNKVKYIFIDEVQSPKAVTITIGGMNMMSMDLTESAVKSGLRALQNAANDKKMLPGAGATEVALYIQLQNFKKTQEAKDRLGIDIYAEALLSIPRALMKNSGLDPSDIIGDLLNEAETGELSGVDLETGEVMDPTVFGIYDNYCVKRGIFQSAPIIASQLLLVDEIIQSGRVKEAAKKNRDEDDK</sequence>
<dbReference type="Gene3D" id="3.50.7.10">
    <property type="entry name" value="GroEL"/>
    <property type="match status" value="1"/>
</dbReference>
<proteinExistence type="inferred from homology"/>
<keyword evidence="3 5" id="KW-0067">ATP-binding</keyword>
<dbReference type="PANTHER" id="PTHR11353">
    <property type="entry name" value="CHAPERONIN"/>
    <property type="match status" value="1"/>
</dbReference>
<dbReference type="SUPFAM" id="SSF54849">
    <property type="entry name" value="GroEL-intermediate domain like"/>
    <property type="match status" value="1"/>
</dbReference>
<dbReference type="Pfam" id="PF00118">
    <property type="entry name" value="Cpn60_TCP1"/>
    <property type="match status" value="1"/>
</dbReference>
<dbReference type="PRINTS" id="PR00304">
    <property type="entry name" value="TCOMPLEXTCP1"/>
</dbReference>
<dbReference type="InterPro" id="IPR027409">
    <property type="entry name" value="GroEL-like_apical_dom_sf"/>
</dbReference>
<gene>
    <name evidence="6" type="ORF">M9Y10_004974</name>
</gene>
<dbReference type="Gene3D" id="1.10.560.10">
    <property type="entry name" value="GroEL-like equatorial domain"/>
    <property type="match status" value="1"/>
</dbReference>
<organism evidence="6 7">
    <name type="scientific">Tritrichomonas musculus</name>
    <dbReference type="NCBI Taxonomy" id="1915356"/>
    <lineage>
        <taxon>Eukaryota</taxon>
        <taxon>Metamonada</taxon>
        <taxon>Parabasalia</taxon>
        <taxon>Tritrichomonadida</taxon>
        <taxon>Tritrichomonadidae</taxon>
        <taxon>Tritrichomonas</taxon>
    </lineage>
</organism>
<evidence type="ECO:0000256" key="1">
    <source>
        <dbReference type="ARBA" id="ARBA00008020"/>
    </source>
</evidence>